<gene>
    <name evidence="3" type="ORF">C7B82_05825</name>
</gene>
<evidence type="ECO:0000259" key="2">
    <source>
        <dbReference type="Pfam" id="PF19247"/>
    </source>
</evidence>
<dbReference type="AlphaFoldDB" id="A0A2T1EI14"/>
<sequence>MAASTTTMLTQANGHQPRAAQVALQTPAERDDRDAFDSEEFEDGRASLPYLQMLNHQDPEQAGFFITAENMEVVQFTPNAEWRPYTATFQSGETAEGYRSLVARFLILRRSRLLMFERESGDFLGEYQKSQYDRTTMVLKTRYLVFLVGKNKQLLHGSPLLLTTKGSFCGSFGETVKTFHSAMSKAYGVATGARKPRGDRFLALSILAVRVQPELKGTTKKSWVCSVSDCGIPTAENWQSYFVGYHPELKEKVLAVFEDWSDFGKPQSEVAAQDYRRQESQVAEHEHDDGEDWQETSAAYEEL</sequence>
<evidence type="ECO:0000313" key="4">
    <source>
        <dbReference type="Proteomes" id="UP000239576"/>
    </source>
</evidence>
<feature type="region of interest" description="Disordered" evidence="1">
    <location>
        <begin position="1"/>
        <end position="39"/>
    </location>
</feature>
<proteinExistence type="predicted"/>
<name>A0A2T1EI14_9CYAN</name>
<evidence type="ECO:0000256" key="1">
    <source>
        <dbReference type="SAM" id="MobiDB-lite"/>
    </source>
</evidence>
<dbReference type="EMBL" id="PVWK01000028">
    <property type="protein sequence ID" value="PSB32325.1"/>
    <property type="molecule type" value="Genomic_DNA"/>
</dbReference>
<protein>
    <recommendedName>
        <fullName evidence="2">DUF5895 domain-containing protein</fullName>
    </recommendedName>
</protein>
<dbReference type="OrthoDB" id="569957at2"/>
<reference evidence="3 4" key="2">
    <citation type="submission" date="2018-03" db="EMBL/GenBank/DDBJ databases">
        <title>The ancient ancestry and fast evolution of plastids.</title>
        <authorList>
            <person name="Moore K.R."/>
            <person name="Magnabosco C."/>
            <person name="Momper L."/>
            <person name="Gold D.A."/>
            <person name="Bosak T."/>
            <person name="Fournier G.P."/>
        </authorList>
    </citation>
    <scope>NUCLEOTIDE SEQUENCE [LARGE SCALE GENOMIC DNA]</scope>
    <source>
        <strain evidence="3 4">ULC18</strain>
    </source>
</reference>
<comment type="caution">
    <text evidence="3">The sequence shown here is derived from an EMBL/GenBank/DDBJ whole genome shotgun (WGS) entry which is preliminary data.</text>
</comment>
<feature type="compositionally biased region" description="Polar residues" evidence="1">
    <location>
        <begin position="1"/>
        <end position="14"/>
    </location>
</feature>
<feature type="domain" description="DUF5895" evidence="2">
    <location>
        <begin position="36"/>
        <end position="179"/>
    </location>
</feature>
<dbReference type="InterPro" id="IPR045414">
    <property type="entry name" value="DUF5895"/>
</dbReference>
<dbReference type="Proteomes" id="UP000239576">
    <property type="component" value="Unassembled WGS sequence"/>
</dbReference>
<dbReference type="Pfam" id="PF19247">
    <property type="entry name" value="DUF5895"/>
    <property type="match status" value="1"/>
</dbReference>
<accession>A0A2T1EI14</accession>
<reference evidence="4" key="1">
    <citation type="submission" date="2018-02" db="EMBL/GenBank/DDBJ databases">
        <authorList>
            <person name="Moore K."/>
            <person name="Momper L."/>
        </authorList>
    </citation>
    <scope>NUCLEOTIDE SEQUENCE [LARGE SCALE GENOMIC DNA]</scope>
    <source>
        <strain evidence="4">ULC18</strain>
    </source>
</reference>
<feature type="region of interest" description="Disordered" evidence="1">
    <location>
        <begin position="271"/>
        <end position="303"/>
    </location>
</feature>
<organism evidence="3 4">
    <name type="scientific">Stenomitos frigidus ULC18</name>
    <dbReference type="NCBI Taxonomy" id="2107698"/>
    <lineage>
        <taxon>Bacteria</taxon>
        <taxon>Bacillati</taxon>
        <taxon>Cyanobacteriota</taxon>
        <taxon>Cyanophyceae</taxon>
        <taxon>Leptolyngbyales</taxon>
        <taxon>Leptolyngbyaceae</taxon>
        <taxon>Stenomitos</taxon>
    </lineage>
</organism>
<feature type="compositionally biased region" description="Basic and acidic residues" evidence="1">
    <location>
        <begin position="274"/>
        <end position="288"/>
    </location>
</feature>
<evidence type="ECO:0000313" key="3">
    <source>
        <dbReference type="EMBL" id="PSB32325.1"/>
    </source>
</evidence>
<keyword evidence="4" id="KW-1185">Reference proteome</keyword>
<dbReference type="RefSeq" id="WP_106255369.1">
    <property type="nucleotide sequence ID" value="NZ_CAWNSW010000075.1"/>
</dbReference>